<accession>A0ABS5D0V6</accession>
<evidence type="ECO:0008006" key="4">
    <source>
        <dbReference type="Google" id="ProtNLM"/>
    </source>
</evidence>
<keyword evidence="3" id="KW-1185">Reference proteome</keyword>
<evidence type="ECO:0000313" key="2">
    <source>
        <dbReference type="EMBL" id="MBQ0907658.1"/>
    </source>
</evidence>
<dbReference type="EMBL" id="JAGPXB010000001">
    <property type="protein sequence ID" value="MBQ0907658.1"/>
    <property type="molecule type" value="Genomic_DNA"/>
</dbReference>
<name>A0ABS5D0V6_9FLAO</name>
<keyword evidence="1" id="KW-0812">Transmembrane</keyword>
<dbReference type="Proteomes" id="UP000679008">
    <property type="component" value="Unassembled WGS sequence"/>
</dbReference>
<reference evidence="2 3" key="1">
    <citation type="submission" date="2021-04" db="EMBL/GenBank/DDBJ databases">
        <title>Description of novel Flavobacterium sp. F-328.</title>
        <authorList>
            <person name="Saticioglu I.B."/>
        </authorList>
    </citation>
    <scope>NUCLEOTIDE SEQUENCE [LARGE SCALE GENOMIC DNA]</scope>
    <source>
        <strain evidence="2 3">F-328</strain>
    </source>
</reference>
<keyword evidence="1" id="KW-0472">Membrane</keyword>
<comment type="caution">
    <text evidence="2">The sequence shown here is derived from an EMBL/GenBank/DDBJ whole genome shotgun (WGS) entry which is preliminary data.</text>
</comment>
<sequence>MKKNILIILLIAISIVVIYYNSKRDENIVKNFALELVDESMPLEQILKTKINYSKKQKDVCLFFLKTVREEYNKNPEKIVITQSANSNVDVKSDAVKLNSGEHLFYVQFNKSLTVPFILNNKSEIIILFNLTKGGGGNLNNSRSDETMSK</sequence>
<gene>
    <name evidence="2" type="ORF">KBJ98_02955</name>
</gene>
<evidence type="ECO:0000313" key="3">
    <source>
        <dbReference type="Proteomes" id="UP000679008"/>
    </source>
</evidence>
<protein>
    <recommendedName>
        <fullName evidence="4">Lipoprotein</fullName>
    </recommendedName>
</protein>
<keyword evidence="1" id="KW-1133">Transmembrane helix</keyword>
<organism evidence="2 3">
    <name type="scientific">Flavobacterium erciyesense</name>
    <dbReference type="NCBI Taxonomy" id="2825842"/>
    <lineage>
        <taxon>Bacteria</taxon>
        <taxon>Pseudomonadati</taxon>
        <taxon>Bacteroidota</taxon>
        <taxon>Flavobacteriia</taxon>
        <taxon>Flavobacteriales</taxon>
        <taxon>Flavobacteriaceae</taxon>
        <taxon>Flavobacterium</taxon>
    </lineage>
</organism>
<feature type="transmembrane region" description="Helical" evidence="1">
    <location>
        <begin position="6"/>
        <end position="22"/>
    </location>
</feature>
<evidence type="ECO:0000256" key="1">
    <source>
        <dbReference type="SAM" id="Phobius"/>
    </source>
</evidence>
<proteinExistence type="predicted"/>
<dbReference type="RefSeq" id="WP_210788183.1">
    <property type="nucleotide sequence ID" value="NZ_JAGPXB010000001.1"/>
</dbReference>